<evidence type="ECO:0000313" key="1">
    <source>
        <dbReference type="EMBL" id="OAP02356.1"/>
    </source>
</evidence>
<organism evidence="1 2">
    <name type="scientific">Arabidopsis thaliana</name>
    <name type="common">Mouse-ear cress</name>
    <dbReference type="NCBI Taxonomy" id="3702"/>
    <lineage>
        <taxon>Eukaryota</taxon>
        <taxon>Viridiplantae</taxon>
        <taxon>Streptophyta</taxon>
        <taxon>Embryophyta</taxon>
        <taxon>Tracheophyta</taxon>
        <taxon>Spermatophyta</taxon>
        <taxon>Magnoliopsida</taxon>
        <taxon>eudicotyledons</taxon>
        <taxon>Gunneridae</taxon>
        <taxon>Pentapetalae</taxon>
        <taxon>rosids</taxon>
        <taxon>malvids</taxon>
        <taxon>Brassicales</taxon>
        <taxon>Brassicaceae</taxon>
        <taxon>Camelineae</taxon>
        <taxon>Arabidopsis</taxon>
    </lineage>
</organism>
<comment type="caution">
    <text evidence="1">The sequence shown here is derived from an EMBL/GenBank/DDBJ whole genome shotgun (WGS) entry which is preliminary data.</text>
</comment>
<name>A0A178V8X5_ARATH</name>
<dbReference type="AlphaFoldDB" id="A0A178V8X5"/>
<dbReference type="EMBL" id="LUHQ01000003">
    <property type="protein sequence ID" value="OAP02356.1"/>
    <property type="molecule type" value="Genomic_DNA"/>
</dbReference>
<reference evidence="2" key="1">
    <citation type="journal article" date="2016" name="Proc. Natl. Acad. Sci. U.S.A.">
        <title>Chromosome-level assembly of Arabidopsis thaliana Ler reveals the extent of translocation and inversion polymorphisms.</title>
        <authorList>
            <person name="Zapata L."/>
            <person name="Ding J."/>
            <person name="Willing E.M."/>
            <person name="Hartwig B."/>
            <person name="Bezdan D."/>
            <person name="Jiao W.B."/>
            <person name="Patel V."/>
            <person name="Velikkakam James G."/>
            <person name="Koornneef M."/>
            <person name="Ossowski S."/>
            <person name="Schneeberger K."/>
        </authorList>
    </citation>
    <scope>NUCLEOTIDE SEQUENCE [LARGE SCALE GENOMIC DNA]</scope>
    <source>
        <strain evidence="2">cv. Landsberg erecta</strain>
    </source>
</reference>
<accession>A0A178V8X5</accession>
<gene>
    <name evidence="1" type="ordered locus">AXX17_At3g05070</name>
</gene>
<protein>
    <submittedName>
        <fullName evidence="1">Uncharacterized protein</fullName>
    </submittedName>
</protein>
<dbReference type="Proteomes" id="UP000078284">
    <property type="component" value="Chromosome 3"/>
</dbReference>
<sequence>MGLRLVASEKEPWKALQSPWTTIGKLEKCKSDYCKLEGEEWARNDDNTLDLYNPYLVLEAL</sequence>
<evidence type="ECO:0000313" key="2">
    <source>
        <dbReference type="Proteomes" id="UP000078284"/>
    </source>
</evidence>
<proteinExistence type="predicted"/>